<proteinExistence type="predicted"/>
<dbReference type="PANTHER" id="PTHR33067">
    <property type="entry name" value="RNA-DIRECTED DNA POLYMERASE-RELATED"/>
    <property type="match status" value="1"/>
</dbReference>
<name>A0AAV2DS46_9ROSI</name>
<protein>
    <submittedName>
        <fullName evidence="2">Uncharacterized protein</fullName>
    </submittedName>
</protein>
<organism evidence="2 3">
    <name type="scientific">Linum trigynum</name>
    <dbReference type="NCBI Taxonomy" id="586398"/>
    <lineage>
        <taxon>Eukaryota</taxon>
        <taxon>Viridiplantae</taxon>
        <taxon>Streptophyta</taxon>
        <taxon>Embryophyta</taxon>
        <taxon>Tracheophyta</taxon>
        <taxon>Spermatophyta</taxon>
        <taxon>Magnoliopsida</taxon>
        <taxon>eudicotyledons</taxon>
        <taxon>Gunneridae</taxon>
        <taxon>Pentapetalae</taxon>
        <taxon>rosids</taxon>
        <taxon>fabids</taxon>
        <taxon>Malpighiales</taxon>
        <taxon>Linaceae</taxon>
        <taxon>Linum</taxon>
    </lineage>
</organism>
<dbReference type="PANTHER" id="PTHR33067:SF9">
    <property type="entry name" value="RNA-DIRECTED DNA POLYMERASE"/>
    <property type="match status" value="1"/>
</dbReference>
<dbReference type="EMBL" id="OZ034816">
    <property type="protein sequence ID" value="CAL1376345.1"/>
    <property type="molecule type" value="Genomic_DNA"/>
</dbReference>
<reference evidence="2 3" key="1">
    <citation type="submission" date="2024-04" db="EMBL/GenBank/DDBJ databases">
        <authorList>
            <person name="Fracassetti M."/>
        </authorList>
    </citation>
    <scope>NUCLEOTIDE SEQUENCE [LARGE SCALE GENOMIC DNA]</scope>
</reference>
<dbReference type="AlphaFoldDB" id="A0AAV2DS46"/>
<feature type="region of interest" description="Disordered" evidence="1">
    <location>
        <begin position="1"/>
        <end position="22"/>
    </location>
</feature>
<gene>
    <name evidence="2" type="ORF">LTRI10_LOCUS18081</name>
</gene>
<evidence type="ECO:0000313" key="3">
    <source>
        <dbReference type="Proteomes" id="UP001497516"/>
    </source>
</evidence>
<dbReference type="Proteomes" id="UP001497516">
    <property type="component" value="Chromosome 3"/>
</dbReference>
<evidence type="ECO:0000256" key="1">
    <source>
        <dbReference type="SAM" id="MobiDB-lite"/>
    </source>
</evidence>
<sequence length="144" mass="16636">MPTRRRERGNPQGEKGRRKGRHRRWGMYKERLKDECGGFMEMLRNLHLNLPFLEAMAQMPRYAKYLKGFLTKKPKLKGLANVTLGEECSAYLLNRLPKKRSDPGSFTIPLDIRNHHIDNALVDLGANVNVMLTRYDTTPNNGQV</sequence>
<keyword evidence="3" id="KW-1185">Reference proteome</keyword>
<accession>A0AAV2DS46</accession>
<evidence type="ECO:0000313" key="2">
    <source>
        <dbReference type="EMBL" id="CAL1376345.1"/>
    </source>
</evidence>